<protein>
    <submittedName>
        <fullName evidence="1">Uncharacterized protein</fullName>
    </submittedName>
</protein>
<name>A0AAD2JPJ9_9STRA</name>
<dbReference type="AlphaFoldDB" id="A0AAD2JPJ9"/>
<evidence type="ECO:0000313" key="2">
    <source>
        <dbReference type="Proteomes" id="UP001295423"/>
    </source>
</evidence>
<dbReference type="EMBL" id="CAKOGP040002458">
    <property type="protein sequence ID" value="CAJ1970090.1"/>
    <property type="molecule type" value="Genomic_DNA"/>
</dbReference>
<proteinExistence type="predicted"/>
<reference evidence="1" key="1">
    <citation type="submission" date="2023-08" db="EMBL/GenBank/DDBJ databases">
        <authorList>
            <person name="Audoor S."/>
            <person name="Bilcke G."/>
        </authorList>
    </citation>
    <scope>NUCLEOTIDE SEQUENCE</scope>
</reference>
<organism evidence="1 2">
    <name type="scientific">Cylindrotheca closterium</name>
    <dbReference type="NCBI Taxonomy" id="2856"/>
    <lineage>
        <taxon>Eukaryota</taxon>
        <taxon>Sar</taxon>
        <taxon>Stramenopiles</taxon>
        <taxon>Ochrophyta</taxon>
        <taxon>Bacillariophyta</taxon>
        <taxon>Bacillariophyceae</taxon>
        <taxon>Bacillariophycidae</taxon>
        <taxon>Bacillariales</taxon>
        <taxon>Bacillariaceae</taxon>
        <taxon>Cylindrotheca</taxon>
    </lineage>
</organism>
<comment type="caution">
    <text evidence="1">The sequence shown here is derived from an EMBL/GenBank/DDBJ whole genome shotgun (WGS) entry which is preliminary data.</text>
</comment>
<accession>A0AAD2JPJ9</accession>
<evidence type="ECO:0000313" key="1">
    <source>
        <dbReference type="EMBL" id="CAJ1970090.1"/>
    </source>
</evidence>
<sequence length="514" mass="59283">MILHPTNLNDDSRFSVTREDALLNIVDQTISLTSKRKLVHVISPFVDEQVSKTETNPSHEQIPRTLLGGDQVPSDQSLLTAPMSMAQLAVLCSIRRARGTFHKYLAMRRLSEQKKKVLRSNVADDSAPETTYKSDQAMSSPKMEYFAFEKIELVCAVLSEEMSPLKNIMERICDRIVLLPRSTKTEYGTNRSLPFLQDILDTSQEPIYRADNTTIQNQQNDDDFYLFSNADIGLSQNFYIHLDSQVKKRHASALSINRMTLDLEITANSKDAMTLSWDSASRFLKQTDDLIEANQFRLHPGYDCFLFHSSVLKRIHFGDFFVGFPPFGANVHLALLIMAPNYANLASHPNGTFHLGNDRNWQTSKQQSITESYDHWTKFRNDLYYLPWCPISNHPPPNDYAMQNSINCGQWFHPNRKWPSNHPKSSYWPWQRPSDSFPIPAFVREGSEALYIRNYGKYLNYTRDGMPIVSGHQTPEIKRRRPKVVMENKRRWKEDGLVGFTFHRLLQTLASFSM</sequence>
<gene>
    <name evidence="1" type="ORF">CYCCA115_LOCUS24113</name>
</gene>
<dbReference type="Proteomes" id="UP001295423">
    <property type="component" value="Unassembled WGS sequence"/>
</dbReference>
<keyword evidence="2" id="KW-1185">Reference proteome</keyword>